<name>A0A9W8YPW7_9PEZI</name>
<comment type="similarity">
    <text evidence="1">Belongs to the oxygen-dependent FAD-linked oxidoreductase family.</text>
</comment>
<reference evidence="6" key="1">
    <citation type="submission" date="2022-10" db="EMBL/GenBank/DDBJ databases">
        <title>Tapping the CABI collections for fungal endophytes: first genome assemblies for Collariella, Neodidymelliopsis, Ascochyta clinopodiicola, Didymella pomorum, Didymosphaeria variabile, Neocosmospora piperis and Neocucurbitaria cava.</title>
        <authorList>
            <person name="Hill R."/>
        </authorList>
    </citation>
    <scope>NUCLEOTIDE SEQUENCE</scope>
    <source>
        <strain evidence="6">IMI 355082</strain>
    </source>
</reference>
<organism evidence="6 7">
    <name type="scientific">Gnomoniopsis smithogilvyi</name>
    <dbReference type="NCBI Taxonomy" id="1191159"/>
    <lineage>
        <taxon>Eukaryota</taxon>
        <taxon>Fungi</taxon>
        <taxon>Dikarya</taxon>
        <taxon>Ascomycota</taxon>
        <taxon>Pezizomycotina</taxon>
        <taxon>Sordariomycetes</taxon>
        <taxon>Sordariomycetidae</taxon>
        <taxon>Diaporthales</taxon>
        <taxon>Gnomoniaceae</taxon>
        <taxon>Gnomoniopsis</taxon>
    </lineage>
</organism>
<protein>
    <recommendedName>
        <fullName evidence="5">FAD linked oxidase N-terminal domain-containing protein</fullName>
    </recommendedName>
</protein>
<dbReference type="InterPro" id="IPR016169">
    <property type="entry name" value="FAD-bd_PCMH_sub2"/>
</dbReference>
<dbReference type="PANTHER" id="PTHR42973:SF53">
    <property type="entry name" value="FAD-BINDING PCMH-TYPE DOMAIN-CONTAINING PROTEIN-RELATED"/>
    <property type="match status" value="1"/>
</dbReference>
<feature type="domain" description="FAD linked oxidase N-terminal" evidence="5">
    <location>
        <begin position="80"/>
        <end position="158"/>
    </location>
</feature>
<keyword evidence="3" id="KW-0274">FAD</keyword>
<dbReference type="InterPro" id="IPR050416">
    <property type="entry name" value="FAD-linked_Oxidoreductase"/>
</dbReference>
<dbReference type="OrthoDB" id="2151789at2759"/>
<evidence type="ECO:0000256" key="3">
    <source>
        <dbReference type="ARBA" id="ARBA00022827"/>
    </source>
</evidence>
<evidence type="ECO:0000259" key="5">
    <source>
        <dbReference type="Pfam" id="PF01565"/>
    </source>
</evidence>
<gene>
    <name evidence="6" type="ORF">N0V93_008208</name>
</gene>
<dbReference type="EMBL" id="JAPEVB010000005">
    <property type="protein sequence ID" value="KAJ4387612.1"/>
    <property type="molecule type" value="Genomic_DNA"/>
</dbReference>
<evidence type="ECO:0000256" key="2">
    <source>
        <dbReference type="ARBA" id="ARBA00022630"/>
    </source>
</evidence>
<dbReference type="Gene3D" id="3.30.465.10">
    <property type="match status" value="1"/>
</dbReference>
<keyword evidence="4" id="KW-0560">Oxidoreductase</keyword>
<accession>A0A9W8YPW7</accession>
<evidence type="ECO:0000313" key="7">
    <source>
        <dbReference type="Proteomes" id="UP001140453"/>
    </source>
</evidence>
<dbReference type="InterPro" id="IPR006094">
    <property type="entry name" value="Oxid_FAD_bind_N"/>
</dbReference>
<keyword evidence="2" id="KW-0285">Flavoprotein</keyword>
<keyword evidence="7" id="KW-1185">Reference proteome</keyword>
<dbReference type="SUPFAM" id="SSF56176">
    <property type="entry name" value="FAD-binding/transporter-associated domain-like"/>
    <property type="match status" value="1"/>
</dbReference>
<sequence>MAAPHLTVTGLRSQILKPEDAQYKERIESYFDSSAKLYPNCIVQPRTAAEVAEAVKALASAGQEFAIRSGGCGNRAGSNHIDGGTKLASLGPGANWGHVYNELEKYGRVVAGGRVDNVGVGGLLLGGGLSFYSGRDGFACDSVMAYQVVLADGSIVTAKVGEHEDLFRVLKGGSNNFGIVTPANALESFSANTREDPDSTTIFVAGHQPRFGGDVIMTLCFNVAGVEKPKAFDGFFSLPELFSDYKTGKITDLTPYSALPASYYNIWYTVSFKNDASIIQKASELHCVLAKELKEKVTYGDFTSHCAFQPIPLLYSQHSVAAGGNIMGIEAYPHDGIMLQVSASVKTAELAEWVRPKVRAITQDLTAFASTVKDGIMPWQHLNYAAADQQPLQSYGAGNVAKMRGAAIKYDPNGVFQRLCPGEFKITAVKD</sequence>
<evidence type="ECO:0000256" key="1">
    <source>
        <dbReference type="ARBA" id="ARBA00005466"/>
    </source>
</evidence>
<dbReference type="GO" id="GO:0050660">
    <property type="term" value="F:flavin adenine dinucleotide binding"/>
    <property type="evidence" value="ECO:0007669"/>
    <property type="project" value="InterPro"/>
</dbReference>
<dbReference type="Proteomes" id="UP001140453">
    <property type="component" value="Unassembled WGS sequence"/>
</dbReference>
<evidence type="ECO:0000313" key="6">
    <source>
        <dbReference type="EMBL" id="KAJ4387612.1"/>
    </source>
</evidence>
<evidence type="ECO:0000256" key="4">
    <source>
        <dbReference type="ARBA" id="ARBA00023002"/>
    </source>
</evidence>
<dbReference type="GO" id="GO:0016491">
    <property type="term" value="F:oxidoreductase activity"/>
    <property type="evidence" value="ECO:0007669"/>
    <property type="project" value="UniProtKB-KW"/>
</dbReference>
<dbReference type="Pfam" id="PF01565">
    <property type="entry name" value="FAD_binding_4"/>
    <property type="match status" value="1"/>
</dbReference>
<dbReference type="PANTHER" id="PTHR42973">
    <property type="entry name" value="BINDING OXIDOREDUCTASE, PUTATIVE (AFU_ORTHOLOGUE AFUA_1G17690)-RELATED"/>
    <property type="match status" value="1"/>
</dbReference>
<dbReference type="AlphaFoldDB" id="A0A9W8YPW7"/>
<comment type="caution">
    <text evidence="6">The sequence shown here is derived from an EMBL/GenBank/DDBJ whole genome shotgun (WGS) entry which is preliminary data.</text>
</comment>
<proteinExistence type="inferred from homology"/>
<dbReference type="InterPro" id="IPR036318">
    <property type="entry name" value="FAD-bd_PCMH-like_sf"/>
</dbReference>